<feature type="compositionally biased region" description="Basic and acidic residues" evidence="1">
    <location>
        <begin position="1"/>
        <end position="42"/>
    </location>
</feature>
<gene>
    <name evidence="2" type="ORF">TIFTF001_011738</name>
</gene>
<dbReference type="AlphaFoldDB" id="A0AA88AMA4"/>
<proteinExistence type="predicted"/>
<reference evidence="2" key="1">
    <citation type="submission" date="2023-07" db="EMBL/GenBank/DDBJ databases">
        <title>draft genome sequence of fig (Ficus carica).</title>
        <authorList>
            <person name="Takahashi T."/>
            <person name="Nishimura K."/>
        </authorList>
    </citation>
    <scope>NUCLEOTIDE SEQUENCE</scope>
</reference>
<protein>
    <submittedName>
        <fullName evidence="2">Uncharacterized protein</fullName>
    </submittedName>
</protein>
<dbReference type="EMBL" id="BTGU01000014">
    <property type="protein sequence ID" value="GMN42531.1"/>
    <property type="molecule type" value="Genomic_DNA"/>
</dbReference>
<evidence type="ECO:0000256" key="1">
    <source>
        <dbReference type="SAM" id="MobiDB-lite"/>
    </source>
</evidence>
<evidence type="ECO:0000313" key="3">
    <source>
        <dbReference type="Proteomes" id="UP001187192"/>
    </source>
</evidence>
<organism evidence="2 3">
    <name type="scientific">Ficus carica</name>
    <name type="common">Common fig</name>
    <dbReference type="NCBI Taxonomy" id="3494"/>
    <lineage>
        <taxon>Eukaryota</taxon>
        <taxon>Viridiplantae</taxon>
        <taxon>Streptophyta</taxon>
        <taxon>Embryophyta</taxon>
        <taxon>Tracheophyta</taxon>
        <taxon>Spermatophyta</taxon>
        <taxon>Magnoliopsida</taxon>
        <taxon>eudicotyledons</taxon>
        <taxon>Gunneridae</taxon>
        <taxon>Pentapetalae</taxon>
        <taxon>rosids</taxon>
        <taxon>fabids</taxon>
        <taxon>Rosales</taxon>
        <taxon>Moraceae</taxon>
        <taxon>Ficeae</taxon>
        <taxon>Ficus</taxon>
    </lineage>
</organism>
<dbReference type="Proteomes" id="UP001187192">
    <property type="component" value="Unassembled WGS sequence"/>
</dbReference>
<comment type="caution">
    <text evidence="2">The sequence shown here is derived from an EMBL/GenBank/DDBJ whole genome shotgun (WGS) entry which is preliminary data.</text>
</comment>
<sequence>MQLKEREDYMQRDQNQETVEREGLVGERERIGKWEMGNEKGKKLGNLKPETKRGNWPVSEKEKTEIGGNGGKRNNAHAYRLNQFRPQRVGRRWQHQLSILDGNRNFTVAASEKSRVPSLKEISDELDGRSEGIATSRSQSLHRIRNGSELALHGVDHGWRWACNMHWDRDLQHTRSIIRLTSSNL</sequence>
<feature type="region of interest" description="Disordered" evidence="1">
    <location>
        <begin position="1"/>
        <end position="75"/>
    </location>
</feature>
<name>A0AA88AMA4_FICCA</name>
<accession>A0AA88AMA4</accession>
<keyword evidence="3" id="KW-1185">Reference proteome</keyword>
<evidence type="ECO:0000313" key="2">
    <source>
        <dbReference type="EMBL" id="GMN42531.1"/>
    </source>
</evidence>
<feature type="compositionally biased region" description="Basic and acidic residues" evidence="1">
    <location>
        <begin position="49"/>
        <end position="65"/>
    </location>
</feature>